<dbReference type="PANTHER" id="PTHR33138">
    <property type="entry name" value="OS01G0690200 PROTEIN"/>
    <property type="match status" value="1"/>
</dbReference>
<protein>
    <recommendedName>
        <fullName evidence="4">Wall-associated receptor kinase galacturonan-binding domain-containing protein</fullName>
    </recommendedName>
</protein>
<evidence type="ECO:0000313" key="5">
    <source>
        <dbReference type="EMBL" id="KAF3965141.1"/>
    </source>
</evidence>
<evidence type="ECO:0000313" key="6">
    <source>
        <dbReference type="Proteomes" id="UP000737018"/>
    </source>
</evidence>
<comment type="subcellular location">
    <subcellularLocation>
        <location evidence="1">Membrane</location>
        <topology evidence="1">Single-pass membrane protein</topology>
    </subcellularLocation>
</comment>
<keyword evidence="2 3" id="KW-0732">Signal</keyword>
<dbReference type="GO" id="GO:0030247">
    <property type="term" value="F:polysaccharide binding"/>
    <property type="evidence" value="ECO:0007669"/>
    <property type="project" value="InterPro"/>
</dbReference>
<evidence type="ECO:0000256" key="3">
    <source>
        <dbReference type="SAM" id="SignalP"/>
    </source>
</evidence>
<feature type="domain" description="Wall-associated receptor kinase galacturonan-binding" evidence="4">
    <location>
        <begin position="35"/>
        <end position="98"/>
    </location>
</feature>
<dbReference type="OrthoDB" id="1146903at2759"/>
<dbReference type="Pfam" id="PF13947">
    <property type="entry name" value="GUB_WAK_bind"/>
    <property type="match status" value="1"/>
</dbReference>
<name>A0A8J4W0L1_9ROSI</name>
<evidence type="ECO:0000256" key="2">
    <source>
        <dbReference type="ARBA" id="ARBA00022729"/>
    </source>
</evidence>
<accession>A0A8J4W0L1</accession>
<comment type="caution">
    <text evidence="5">The sequence shown here is derived from an EMBL/GenBank/DDBJ whole genome shotgun (WGS) entry which is preliminary data.</text>
</comment>
<evidence type="ECO:0000256" key="1">
    <source>
        <dbReference type="ARBA" id="ARBA00004167"/>
    </source>
</evidence>
<feature type="chain" id="PRO_5035155107" description="Wall-associated receptor kinase galacturonan-binding domain-containing protein" evidence="3">
    <location>
        <begin position="26"/>
        <end position="266"/>
    </location>
</feature>
<dbReference type="GO" id="GO:0016020">
    <property type="term" value="C:membrane"/>
    <property type="evidence" value="ECO:0007669"/>
    <property type="project" value="UniProtKB-SubCell"/>
</dbReference>
<dbReference type="EMBL" id="JRKL02001251">
    <property type="protein sequence ID" value="KAF3965141.1"/>
    <property type="molecule type" value="Genomic_DNA"/>
</dbReference>
<dbReference type="PANTHER" id="PTHR33138:SF30">
    <property type="entry name" value="LEAF RUST 10 DISEASE-RESISTANCE LOCUS RECEPTOR-LIKE PROTEIN KINASE-LIKE 2.7"/>
    <property type="match status" value="1"/>
</dbReference>
<dbReference type="InterPro" id="IPR025287">
    <property type="entry name" value="WAK_GUB"/>
</dbReference>
<reference evidence="5" key="1">
    <citation type="submission" date="2020-03" db="EMBL/GenBank/DDBJ databases">
        <title>Castanea mollissima Vanexum genome sequencing.</title>
        <authorList>
            <person name="Staton M."/>
        </authorList>
    </citation>
    <scope>NUCLEOTIDE SEQUENCE</scope>
    <source>
        <tissue evidence="5">Leaf</tissue>
    </source>
</reference>
<gene>
    <name evidence="5" type="ORF">CMV_010646</name>
</gene>
<feature type="signal peptide" evidence="3">
    <location>
        <begin position="1"/>
        <end position="25"/>
    </location>
</feature>
<dbReference type="Proteomes" id="UP000737018">
    <property type="component" value="Unassembled WGS sequence"/>
</dbReference>
<organism evidence="5 6">
    <name type="scientific">Castanea mollissima</name>
    <name type="common">Chinese chestnut</name>
    <dbReference type="NCBI Taxonomy" id="60419"/>
    <lineage>
        <taxon>Eukaryota</taxon>
        <taxon>Viridiplantae</taxon>
        <taxon>Streptophyta</taxon>
        <taxon>Embryophyta</taxon>
        <taxon>Tracheophyta</taxon>
        <taxon>Spermatophyta</taxon>
        <taxon>Magnoliopsida</taxon>
        <taxon>eudicotyledons</taxon>
        <taxon>Gunneridae</taxon>
        <taxon>Pentapetalae</taxon>
        <taxon>rosids</taxon>
        <taxon>fabids</taxon>
        <taxon>Fagales</taxon>
        <taxon>Fagaceae</taxon>
        <taxon>Castanea</taxon>
    </lineage>
</organism>
<sequence>MARGLTLSAGLTAFIALVLVHETYCTATANVTDQCTPSFCGNINISYPFRLMTDPKNCSDSRYELWCEKNHTAVLSIFGGKYYVKEINYSAYTFRIVDSGIQNENYFSSPKYSLYRLMQYYYALNDLSLALPDGNTYLNRIMIFMSCEKPVNTPLYLNTSTCIYNGEYSSDSSISHSKRYKYVTIREEMSLKDVKDSCKVEQMVMTSWPPQNDNPNISCTEVHNQLAYGFRLSFHRLICERNCGRLHSCTIDELNRAQCDGKSTGG</sequence>
<proteinExistence type="predicted"/>
<evidence type="ECO:0000259" key="4">
    <source>
        <dbReference type="Pfam" id="PF13947"/>
    </source>
</evidence>
<keyword evidence="6" id="KW-1185">Reference proteome</keyword>
<dbReference type="AlphaFoldDB" id="A0A8J4W0L1"/>